<dbReference type="GO" id="GO:0003700">
    <property type="term" value="F:DNA-binding transcription factor activity"/>
    <property type="evidence" value="ECO:0007669"/>
    <property type="project" value="InterPro"/>
</dbReference>
<dbReference type="Gene3D" id="1.10.10.10">
    <property type="entry name" value="Winged helix-like DNA-binding domain superfamily/Winged helix DNA-binding domain"/>
    <property type="match status" value="1"/>
</dbReference>
<name>A0A7X2LZT3_9BACI</name>
<gene>
    <name evidence="5" type="ORF">GJU40_09095</name>
</gene>
<dbReference type="OrthoDB" id="1853358at2"/>
<feature type="domain" description="HTH marR-type" evidence="4">
    <location>
        <begin position="4"/>
        <end position="135"/>
    </location>
</feature>
<dbReference type="SMART" id="SM00347">
    <property type="entry name" value="HTH_MARR"/>
    <property type="match status" value="1"/>
</dbReference>
<keyword evidence="2 5" id="KW-0238">DNA-binding</keyword>
<evidence type="ECO:0000256" key="3">
    <source>
        <dbReference type="ARBA" id="ARBA00023163"/>
    </source>
</evidence>
<evidence type="ECO:0000256" key="1">
    <source>
        <dbReference type="ARBA" id="ARBA00023015"/>
    </source>
</evidence>
<comment type="caution">
    <text evidence="5">The sequence shown here is derived from an EMBL/GenBank/DDBJ whole genome shotgun (WGS) entry which is preliminary data.</text>
</comment>
<evidence type="ECO:0000313" key="5">
    <source>
        <dbReference type="EMBL" id="MRX72307.1"/>
    </source>
</evidence>
<dbReference type="InterPro" id="IPR036390">
    <property type="entry name" value="WH_DNA-bd_sf"/>
</dbReference>
<accession>A0A7X2LZT3</accession>
<dbReference type="PRINTS" id="PR00598">
    <property type="entry name" value="HTHMARR"/>
</dbReference>
<evidence type="ECO:0000256" key="2">
    <source>
        <dbReference type="ARBA" id="ARBA00023125"/>
    </source>
</evidence>
<dbReference type="SUPFAM" id="SSF46785">
    <property type="entry name" value="Winged helix' DNA-binding domain"/>
    <property type="match status" value="1"/>
</dbReference>
<keyword evidence="1" id="KW-0805">Transcription regulation</keyword>
<protein>
    <submittedName>
        <fullName evidence="5">Winged helix DNA-binding protein</fullName>
    </submittedName>
</protein>
<dbReference type="Pfam" id="PF01047">
    <property type="entry name" value="MarR"/>
    <property type="match status" value="1"/>
</dbReference>
<dbReference type="RefSeq" id="WP_154307530.1">
    <property type="nucleotide sequence ID" value="NZ_WKKI01000014.1"/>
</dbReference>
<dbReference type="EMBL" id="WKKI01000014">
    <property type="protein sequence ID" value="MRX72307.1"/>
    <property type="molecule type" value="Genomic_DNA"/>
</dbReference>
<reference evidence="5 6" key="1">
    <citation type="submission" date="2019-11" db="EMBL/GenBank/DDBJ databases">
        <title>Bacillus lacus genome.</title>
        <authorList>
            <person name="Allen C.J."/>
            <person name="Newman J.D."/>
        </authorList>
    </citation>
    <scope>NUCLEOTIDE SEQUENCE [LARGE SCALE GENOMIC DNA]</scope>
    <source>
        <strain evidence="5 6">KCTC 33946</strain>
    </source>
</reference>
<keyword evidence="6" id="KW-1185">Reference proteome</keyword>
<dbReference type="InterPro" id="IPR000835">
    <property type="entry name" value="HTH_MarR-typ"/>
</dbReference>
<evidence type="ECO:0000313" key="6">
    <source>
        <dbReference type="Proteomes" id="UP000448867"/>
    </source>
</evidence>
<dbReference type="InterPro" id="IPR036388">
    <property type="entry name" value="WH-like_DNA-bd_sf"/>
</dbReference>
<dbReference type="Proteomes" id="UP000448867">
    <property type="component" value="Unassembled WGS sequence"/>
</dbReference>
<dbReference type="PANTHER" id="PTHR42756">
    <property type="entry name" value="TRANSCRIPTIONAL REGULATOR, MARR"/>
    <property type="match status" value="1"/>
</dbReference>
<keyword evidence="3" id="KW-0804">Transcription</keyword>
<dbReference type="GO" id="GO:0003677">
    <property type="term" value="F:DNA binding"/>
    <property type="evidence" value="ECO:0007669"/>
    <property type="project" value="UniProtKB-KW"/>
</dbReference>
<dbReference type="PANTHER" id="PTHR42756:SF1">
    <property type="entry name" value="TRANSCRIPTIONAL REPRESSOR OF EMRAB OPERON"/>
    <property type="match status" value="1"/>
</dbReference>
<proteinExistence type="predicted"/>
<dbReference type="PROSITE" id="PS50995">
    <property type="entry name" value="HTH_MARR_2"/>
    <property type="match status" value="1"/>
</dbReference>
<sequence length="148" mass="16620">MENNRELFQVMVRRLGLLNKNCCTVGAVNLSLVQSHILYEAGRRESSSIQDIADALGTDITTFSRQVQGLVKLGLLEKQQSEKDKRVYHLSLTPEGKDISASVDEQMNGYLEEVFSYMNTSEREQVVDSIKLLNTAMSKSAMCCRPVQ</sequence>
<evidence type="ECO:0000259" key="4">
    <source>
        <dbReference type="PROSITE" id="PS50995"/>
    </source>
</evidence>
<organism evidence="5 6">
    <name type="scientific">Metabacillus lacus</name>
    <dbReference type="NCBI Taxonomy" id="1983721"/>
    <lineage>
        <taxon>Bacteria</taxon>
        <taxon>Bacillati</taxon>
        <taxon>Bacillota</taxon>
        <taxon>Bacilli</taxon>
        <taxon>Bacillales</taxon>
        <taxon>Bacillaceae</taxon>
        <taxon>Metabacillus</taxon>
    </lineage>
</organism>
<dbReference type="AlphaFoldDB" id="A0A7X2LZT3"/>